<dbReference type="RefSeq" id="WP_015703013.1">
    <property type="nucleotide sequence ID" value="NC_015761.1"/>
</dbReference>
<dbReference type="GO" id="GO:0005886">
    <property type="term" value="C:plasma membrane"/>
    <property type="evidence" value="ECO:0007669"/>
    <property type="project" value="UniProtKB-SubCell"/>
</dbReference>
<feature type="transmembrane region" description="Helical" evidence="9">
    <location>
        <begin position="183"/>
        <end position="203"/>
    </location>
</feature>
<gene>
    <name evidence="10" type="ordered locus">SBG_2736</name>
</gene>
<evidence type="ECO:0000256" key="9">
    <source>
        <dbReference type="SAM" id="Phobius"/>
    </source>
</evidence>
<protein>
    <submittedName>
        <fullName evidence="10">Putative membrane transport protein</fullName>
    </submittedName>
</protein>
<feature type="transmembrane region" description="Helical" evidence="9">
    <location>
        <begin position="373"/>
        <end position="398"/>
    </location>
</feature>
<dbReference type="Proteomes" id="UP000000289">
    <property type="component" value="Chromosome"/>
</dbReference>
<dbReference type="SUPFAM" id="SSF103473">
    <property type="entry name" value="MFS general substrate transporter"/>
    <property type="match status" value="1"/>
</dbReference>
<sequence>MSDTSRLSTVEKLGFGMGDAACGIVYSSVTMFLTYFYTDIYGLSAAAVGTMFLLTRILDAVSDPLTGILADRIKTRWGHFRPWLIWFAIPYAVMAVLTFTTPDFGHTGKLIYAYLTYTGLMLTYTLINIPYCALGGVITGNEQDRLSAQSWRFSISSIAGLAVSVGTLYLVDWFGKNNQQLGYQMTMGVMGIIAVVMLVLCFFNTKERITPIAESNESIISDLKNLWANDQWRIVAIITFFSSMAGVLRGAATMYYATYLMTGSTVTTAASTGMKSAFITTSVVGSILGAMIAGYFAKRFRAVSLFKNINLLLVLVGVIMFFVPPTWLDVVFPLYFIIGFLHQMYQPFKWNMMANAADYGEWKTGRRITGLSFSGNLFMLKLGMAFAGALVGFSLGWFGYQAGSAVQTPLATTGIILMLTLAPSASYLVLWLLSLFYKLDDKFMAKIQADLAQRKGAVAKDEKEIVTFIPEKVVS</sequence>
<evidence type="ECO:0000256" key="3">
    <source>
        <dbReference type="ARBA" id="ARBA00022448"/>
    </source>
</evidence>
<name>A0A0K0HEG2_SALBC</name>
<dbReference type="NCBIfam" id="TIGR00792">
    <property type="entry name" value="gph"/>
    <property type="match status" value="1"/>
</dbReference>
<keyword evidence="5" id="KW-0997">Cell inner membrane</keyword>
<reference evidence="10 11" key="1">
    <citation type="journal article" date="2011" name="PLoS Pathog.">
        <title>Salmonella bongori provides insights into the evolution of the Salmonellae.</title>
        <authorList>
            <person name="Fookes M."/>
            <person name="Schroeder G.N."/>
            <person name="Langridge G.C."/>
            <person name="Blondel C.J."/>
            <person name="Mammina C."/>
            <person name="Connor T.R."/>
            <person name="Seth-Smith H."/>
            <person name="Vernikos G.S."/>
            <person name="Robinson K.S."/>
            <person name="Sanders M."/>
            <person name="Petty N.K."/>
            <person name="Kingsley R.A."/>
            <person name="Baumler A.J."/>
            <person name="Nuccio S.P."/>
            <person name="Contreras I."/>
            <person name="Santiviago C.A."/>
            <person name="Maskell D."/>
            <person name="Barrow P."/>
            <person name="Humphrey T."/>
            <person name="Nastasi A."/>
            <person name="Roberts M."/>
            <person name="Frankel G."/>
            <person name="Parkhill J."/>
            <person name="Dougan G."/>
            <person name="Thomson N.R."/>
        </authorList>
    </citation>
    <scope>NUCLEOTIDE SEQUENCE [LARGE SCALE GENOMIC DNA]</scope>
    <source>
        <strain evidence="11">ATCC 43975 / DSM 13772 / NCTC 12419</strain>
    </source>
</reference>
<feature type="transmembrane region" description="Helical" evidence="9">
    <location>
        <begin position="80"/>
        <end position="99"/>
    </location>
</feature>
<keyword evidence="6 9" id="KW-0812">Transmembrane</keyword>
<evidence type="ECO:0000256" key="8">
    <source>
        <dbReference type="ARBA" id="ARBA00023136"/>
    </source>
</evidence>
<evidence type="ECO:0000256" key="2">
    <source>
        <dbReference type="ARBA" id="ARBA00009617"/>
    </source>
</evidence>
<dbReference type="EMBL" id="FR877557">
    <property type="protein sequence ID" value="CCC31789.1"/>
    <property type="molecule type" value="Genomic_DNA"/>
</dbReference>
<dbReference type="CDD" id="cd17332">
    <property type="entry name" value="MFS_MelB_like"/>
    <property type="match status" value="1"/>
</dbReference>
<evidence type="ECO:0000256" key="7">
    <source>
        <dbReference type="ARBA" id="ARBA00022989"/>
    </source>
</evidence>
<evidence type="ECO:0000256" key="6">
    <source>
        <dbReference type="ARBA" id="ARBA00022692"/>
    </source>
</evidence>
<evidence type="ECO:0000256" key="4">
    <source>
        <dbReference type="ARBA" id="ARBA00022475"/>
    </source>
</evidence>
<feature type="transmembrane region" description="Helical" evidence="9">
    <location>
        <begin position="40"/>
        <end position="59"/>
    </location>
</feature>
<feature type="transmembrane region" description="Helical" evidence="9">
    <location>
        <begin position="150"/>
        <end position="171"/>
    </location>
</feature>
<dbReference type="Gene3D" id="1.20.1250.20">
    <property type="entry name" value="MFS general substrate transporter like domains"/>
    <property type="match status" value="1"/>
</dbReference>
<organism evidence="10 11">
    <name type="scientific">Salmonella bongori (strain ATCC 43975 / DSM 13772 / NCTC 12419)</name>
    <dbReference type="NCBI Taxonomy" id="218493"/>
    <lineage>
        <taxon>Bacteria</taxon>
        <taxon>Pseudomonadati</taxon>
        <taxon>Pseudomonadota</taxon>
        <taxon>Gammaproteobacteria</taxon>
        <taxon>Enterobacterales</taxon>
        <taxon>Enterobacteriaceae</taxon>
        <taxon>Salmonella</taxon>
    </lineage>
</organism>
<evidence type="ECO:0000256" key="5">
    <source>
        <dbReference type="ARBA" id="ARBA00022519"/>
    </source>
</evidence>
<dbReference type="GO" id="GO:0015293">
    <property type="term" value="F:symporter activity"/>
    <property type="evidence" value="ECO:0007669"/>
    <property type="project" value="InterPro"/>
</dbReference>
<comment type="subcellular location">
    <subcellularLocation>
        <location evidence="1">Cell inner membrane</location>
        <topology evidence="1">Multi-pass membrane protein</topology>
    </subcellularLocation>
</comment>
<dbReference type="InterPro" id="IPR036259">
    <property type="entry name" value="MFS_trans_sf"/>
</dbReference>
<feature type="transmembrane region" description="Helical" evidence="9">
    <location>
        <begin position="234"/>
        <end position="257"/>
    </location>
</feature>
<dbReference type="InterPro" id="IPR001927">
    <property type="entry name" value="Na/Gal_symport"/>
</dbReference>
<feature type="transmembrane region" description="Helical" evidence="9">
    <location>
        <begin position="111"/>
        <end position="138"/>
    </location>
</feature>
<feature type="transmembrane region" description="Helical" evidence="9">
    <location>
        <begin position="12"/>
        <end position="34"/>
    </location>
</feature>
<feature type="transmembrane region" description="Helical" evidence="9">
    <location>
        <begin position="410"/>
        <end position="437"/>
    </location>
</feature>
<dbReference type="eggNOG" id="COG2211">
    <property type="taxonomic scope" value="Bacteria"/>
</dbReference>
<feature type="transmembrane region" description="Helical" evidence="9">
    <location>
        <begin position="334"/>
        <end position="352"/>
    </location>
</feature>
<keyword evidence="7 9" id="KW-1133">Transmembrane helix</keyword>
<keyword evidence="4" id="KW-1003">Cell membrane</keyword>
<proteinExistence type="inferred from homology"/>
<dbReference type="GeneID" id="44981746"/>
<evidence type="ECO:0000313" key="10">
    <source>
        <dbReference type="EMBL" id="CCC31789.1"/>
    </source>
</evidence>
<feature type="transmembrane region" description="Helical" evidence="9">
    <location>
        <begin position="277"/>
        <end position="297"/>
    </location>
</feature>
<dbReference type="InterPro" id="IPR018043">
    <property type="entry name" value="Na/Gal_symport_CS"/>
</dbReference>
<keyword evidence="8 9" id="KW-0472">Membrane</keyword>
<dbReference type="InterPro" id="IPR039672">
    <property type="entry name" value="MFS_2"/>
</dbReference>
<dbReference type="AlphaFoldDB" id="A0A0K0HEG2"/>
<dbReference type="GO" id="GO:0006814">
    <property type="term" value="P:sodium ion transport"/>
    <property type="evidence" value="ECO:0007669"/>
    <property type="project" value="InterPro"/>
</dbReference>
<dbReference type="PROSITE" id="PS00872">
    <property type="entry name" value="NA_GALACTOSIDE_SYMP"/>
    <property type="match status" value="1"/>
</dbReference>
<dbReference type="KEGG" id="sbg:SBG_2736"/>
<dbReference type="GO" id="GO:0008643">
    <property type="term" value="P:carbohydrate transport"/>
    <property type="evidence" value="ECO:0007669"/>
    <property type="project" value="InterPro"/>
</dbReference>
<keyword evidence="3" id="KW-0813">Transport</keyword>
<evidence type="ECO:0000256" key="1">
    <source>
        <dbReference type="ARBA" id="ARBA00004429"/>
    </source>
</evidence>
<accession>A0A0K0HEG2</accession>
<evidence type="ECO:0000313" key="11">
    <source>
        <dbReference type="Proteomes" id="UP000000289"/>
    </source>
</evidence>
<dbReference type="PANTHER" id="PTHR11328:SF24">
    <property type="entry name" value="MAJOR FACILITATOR SUPERFAMILY (MFS) PROFILE DOMAIN-CONTAINING PROTEIN"/>
    <property type="match status" value="1"/>
</dbReference>
<dbReference type="Pfam" id="PF13347">
    <property type="entry name" value="MFS_2"/>
    <property type="match status" value="1"/>
</dbReference>
<comment type="similarity">
    <text evidence="2">Belongs to the sodium:galactoside symporter (TC 2.A.2) family.</text>
</comment>
<feature type="transmembrane region" description="Helical" evidence="9">
    <location>
        <begin position="309"/>
        <end position="328"/>
    </location>
</feature>
<dbReference type="PANTHER" id="PTHR11328">
    <property type="entry name" value="MAJOR FACILITATOR SUPERFAMILY DOMAIN-CONTAINING PROTEIN"/>
    <property type="match status" value="1"/>
</dbReference>